<sequence>MPSKDDVTDISNKNMQFSKLFTYFHEKTEQYTTEIDRFYDDLIGFEKAIGESKQIGKNLEGYAQFIKIQLSKISDVENRIDSIVKVAGENAGTVATTKAKEVGKGILRDITDAEKTVDVVNLKLEKQINRISILMILYPIVLIIFTAGAAYLTHLFYLDRIVNPIDLQYIEQGKVQEILITNANANEKKIIETILKRGTQSNRKREDKK</sequence>
<evidence type="ECO:0000256" key="1">
    <source>
        <dbReference type="SAM" id="Phobius"/>
    </source>
</evidence>
<proteinExistence type="predicted"/>
<evidence type="ECO:0000313" key="2">
    <source>
        <dbReference type="EMBL" id="MBC3862432.1"/>
    </source>
</evidence>
<accession>A0A923HDA7</accession>
<gene>
    <name evidence="2" type="ORF">H8K32_10010</name>
</gene>
<dbReference type="AlphaFoldDB" id="A0A923HDA7"/>
<comment type="caution">
    <text evidence="2">The sequence shown here is derived from an EMBL/GenBank/DDBJ whole genome shotgun (WGS) entry which is preliminary data.</text>
</comment>
<name>A0A923HDA7_9BURK</name>
<dbReference type="EMBL" id="JACOFV010000008">
    <property type="protein sequence ID" value="MBC3862432.1"/>
    <property type="molecule type" value="Genomic_DNA"/>
</dbReference>
<protein>
    <submittedName>
        <fullName evidence="2">Uncharacterized protein</fullName>
    </submittedName>
</protein>
<feature type="transmembrane region" description="Helical" evidence="1">
    <location>
        <begin position="133"/>
        <end position="157"/>
    </location>
</feature>
<keyword evidence="1" id="KW-1133">Transmembrane helix</keyword>
<keyword evidence="1" id="KW-0472">Membrane</keyword>
<evidence type="ECO:0000313" key="3">
    <source>
        <dbReference type="Proteomes" id="UP000634011"/>
    </source>
</evidence>
<organism evidence="2 3">
    <name type="scientific">Undibacterium jejuense</name>
    <dbReference type="NCBI Taxonomy" id="1344949"/>
    <lineage>
        <taxon>Bacteria</taxon>
        <taxon>Pseudomonadati</taxon>
        <taxon>Pseudomonadota</taxon>
        <taxon>Betaproteobacteria</taxon>
        <taxon>Burkholderiales</taxon>
        <taxon>Oxalobacteraceae</taxon>
        <taxon>Undibacterium</taxon>
    </lineage>
</organism>
<keyword evidence="3" id="KW-1185">Reference proteome</keyword>
<reference evidence="2" key="1">
    <citation type="submission" date="2020-08" db="EMBL/GenBank/DDBJ databases">
        <title>Novel species isolated from subtropical streams in China.</title>
        <authorList>
            <person name="Lu H."/>
        </authorList>
    </citation>
    <scope>NUCLEOTIDE SEQUENCE</scope>
    <source>
        <strain evidence="2">KACC 12607</strain>
    </source>
</reference>
<dbReference type="RefSeq" id="WP_186912359.1">
    <property type="nucleotide sequence ID" value="NZ_JACOFV010000008.1"/>
</dbReference>
<dbReference type="Proteomes" id="UP000634011">
    <property type="component" value="Unassembled WGS sequence"/>
</dbReference>
<keyword evidence="1" id="KW-0812">Transmembrane</keyword>